<keyword evidence="1" id="KW-0456">Lyase</keyword>
<dbReference type="RefSeq" id="WP_267538163.1">
    <property type="nucleotide sequence ID" value="NZ_JAPNKA010000001.1"/>
</dbReference>
<dbReference type="PANTHER" id="PTHR21240">
    <property type="entry name" value="2-AMINO-3-CARBOXYLMUCONATE-6-SEMIALDEHYDE DECARBOXYLASE"/>
    <property type="match status" value="1"/>
</dbReference>
<comment type="caution">
    <text evidence="3">The sequence shown here is derived from an EMBL/GenBank/DDBJ whole genome shotgun (WGS) entry which is preliminary data.</text>
</comment>
<dbReference type="CDD" id="cd01292">
    <property type="entry name" value="metallo-dependent_hydrolases"/>
    <property type="match status" value="1"/>
</dbReference>
<evidence type="ECO:0000259" key="2">
    <source>
        <dbReference type="Pfam" id="PF04909"/>
    </source>
</evidence>
<sequence>MKPSSSAAPASNQVIDTHCHIASLDFIPPEFVDGIVSNIELALDSQGVRAAASKVREVYLAKLQDPLCDELVSEMDGAEIDHAVLLAPDFTYALKGSRLTIEEILLHHKTVYERHQGRFSVFAGVDPRWGKDGIDLFERSIRDFGFHGLKVYPPCGFPGSDPQLYPYYEICARWHVPVLVHIGGTCPALAFDTASPVQLDEAARNFPRVNFILAHGSVSYVEECAMMCSFRPNVYLDVSGFQTAELVALEQLLRRGFKHKVLFGTDWPLFRLQGSQNECLAKLKAEGGPLEQLRNHELRAFFGGTVAKLLGTRSDPTQR</sequence>
<dbReference type="InterPro" id="IPR006680">
    <property type="entry name" value="Amidohydro-rel"/>
</dbReference>
<protein>
    <submittedName>
        <fullName evidence="3">Amidohydrolase family protein</fullName>
    </submittedName>
</protein>
<feature type="domain" description="Amidohydrolase-related" evidence="2">
    <location>
        <begin position="112"/>
        <end position="311"/>
    </location>
</feature>
<keyword evidence="4" id="KW-1185">Reference proteome</keyword>
<gene>
    <name evidence="3" type="ORF">OV287_33790</name>
</gene>
<proteinExistence type="predicted"/>
<name>A0ABT4ACQ6_9BACT</name>
<dbReference type="InterPro" id="IPR032466">
    <property type="entry name" value="Metal_Hydrolase"/>
</dbReference>
<reference evidence="3 4" key="1">
    <citation type="submission" date="2022-11" db="EMBL/GenBank/DDBJ databases">
        <title>Minimal conservation of predation-associated metabolite biosynthetic gene clusters underscores biosynthetic potential of Myxococcota including descriptions for ten novel species: Archangium lansinium sp. nov., Myxococcus landrumus sp. nov., Nannocystis bai.</title>
        <authorList>
            <person name="Ahearne A."/>
            <person name="Stevens C."/>
            <person name="Phillips K."/>
        </authorList>
    </citation>
    <scope>NUCLEOTIDE SEQUENCE [LARGE SCALE GENOMIC DNA]</scope>
    <source>
        <strain evidence="3 4">MIWBW</strain>
    </source>
</reference>
<dbReference type="InterPro" id="IPR032465">
    <property type="entry name" value="ACMSD"/>
</dbReference>
<dbReference type="SUPFAM" id="SSF51556">
    <property type="entry name" value="Metallo-dependent hydrolases"/>
    <property type="match status" value="1"/>
</dbReference>
<dbReference type="EMBL" id="JAPNKA010000001">
    <property type="protein sequence ID" value="MCY1079442.1"/>
    <property type="molecule type" value="Genomic_DNA"/>
</dbReference>
<accession>A0ABT4ACQ6</accession>
<evidence type="ECO:0000313" key="4">
    <source>
        <dbReference type="Proteomes" id="UP001207654"/>
    </source>
</evidence>
<organism evidence="3 4">
    <name type="scientific">Archangium lansingense</name>
    <dbReference type="NCBI Taxonomy" id="2995310"/>
    <lineage>
        <taxon>Bacteria</taxon>
        <taxon>Pseudomonadati</taxon>
        <taxon>Myxococcota</taxon>
        <taxon>Myxococcia</taxon>
        <taxon>Myxococcales</taxon>
        <taxon>Cystobacterineae</taxon>
        <taxon>Archangiaceae</taxon>
        <taxon>Archangium</taxon>
    </lineage>
</organism>
<evidence type="ECO:0000256" key="1">
    <source>
        <dbReference type="ARBA" id="ARBA00023239"/>
    </source>
</evidence>
<evidence type="ECO:0000313" key="3">
    <source>
        <dbReference type="EMBL" id="MCY1079442.1"/>
    </source>
</evidence>
<dbReference type="Gene3D" id="3.20.20.140">
    <property type="entry name" value="Metal-dependent hydrolases"/>
    <property type="match status" value="1"/>
</dbReference>
<dbReference type="Proteomes" id="UP001207654">
    <property type="component" value="Unassembled WGS sequence"/>
</dbReference>
<dbReference type="Pfam" id="PF04909">
    <property type="entry name" value="Amidohydro_2"/>
    <property type="match status" value="1"/>
</dbReference>